<dbReference type="CDD" id="cd02440">
    <property type="entry name" value="AdoMet_MTases"/>
    <property type="match status" value="1"/>
</dbReference>
<organism evidence="2 3">
    <name type="scientific">Meganyctiphanes norvegica</name>
    <name type="common">Northern krill</name>
    <name type="synonym">Thysanopoda norvegica</name>
    <dbReference type="NCBI Taxonomy" id="48144"/>
    <lineage>
        <taxon>Eukaryota</taxon>
        <taxon>Metazoa</taxon>
        <taxon>Ecdysozoa</taxon>
        <taxon>Arthropoda</taxon>
        <taxon>Crustacea</taxon>
        <taxon>Multicrustacea</taxon>
        <taxon>Malacostraca</taxon>
        <taxon>Eumalacostraca</taxon>
        <taxon>Eucarida</taxon>
        <taxon>Euphausiacea</taxon>
        <taxon>Euphausiidae</taxon>
        <taxon>Meganyctiphanes</taxon>
    </lineage>
</organism>
<dbReference type="PANTHER" id="PTHR43861">
    <property type="entry name" value="TRANS-ACONITATE 2-METHYLTRANSFERASE-RELATED"/>
    <property type="match status" value="1"/>
</dbReference>
<dbReference type="EMBL" id="CAXKWB010003484">
    <property type="protein sequence ID" value="CAL4069348.1"/>
    <property type="molecule type" value="Genomic_DNA"/>
</dbReference>
<gene>
    <name evidence="2" type="ORF">MNOR_LOCUS7769</name>
</gene>
<dbReference type="InterPro" id="IPR029063">
    <property type="entry name" value="SAM-dependent_MTases_sf"/>
</dbReference>
<feature type="domain" description="Methyltransferase" evidence="1">
    <location>
        <begin position="33"/>
        <end position="155"/>
    </location>
</feature>
<accession>A0AAV2Q586</accession>
<dbReference type="Pfam" id="PF13847">
    <property type="entry name" value="Methyltransf_31"/>
    <property type="match status" value="1"/>
</dbReference>
<dbReference type="Proteomes" id="UP001497623">
    <property type="component" value="Unassembled WGS sequence"/>
</dbReference>
<sequence length="271" mass="31066">MDQAQLYVSSNALQKRDALIVLKEYLPEMAWAEEGESIIDVGCGSGDVTRNLLMPLLPRVEEVVGVDISNDMVNFASKHFQHNSLSFRAMDIGKAIQPRMVFPDGFTKVFSFYCLHWIHDQETCLNNMYQLLQPGGEALLVFLAKNPLFTMYEKMSEKTEWSEYMKDVSNFVPVYQYKSDPAQIMADLAQDVGFEILSCEAPMFEFVFENINYLRNAIKAVNPFLKRIPQDRQDAFLMECLEELAKLKTKCEDGKSVARYNLMIAHLVKPN</sequence>
<evidence type="ECO:0000259" key="1">
    <source>
        <dbReference type="Pfam" id="PF13847"/>
    </source>
</evidence>
<evidence type="ECO:0000313" key="2">
    <source>
        <dbReference type="EMBL" id="CAL4069348.1"/>
    </source>
</evidence>
<dbReference type="InterPro" id="IPR025714">
    <property type="entry name" value="Methyltranfer_dom"/>
</dbReference>
<reference evidence="2 3" key="1">
    <citation type="submission" date="2024-05" db="EMBL/GenBank/DDBJ databases">
        <authorList>
            <person name="Wallberg A."/>
        </authorList>
    </citation>
    <scope>NUCLEOTIDE SEQUENCE [LARGE SCALE GENOMIC DNA]</scope>
</reference>
<protein>
    <recommendedName>
        <fullName evidence="1">Methyltransferase domain-containing protein</fullName>
    </recommendedName>
</protein>
<dbReference type="SUPFAM" id="SSF53335">
    <property type="entry name" value="S-adenosyl-L-methionine-dependent methyltransferases"/>
    <property type="match status" value="1"/>
</dbReference>
<dbReference type="AlphaFoldDB" id="A0AAV2Q586"/>
<name>A0AAV2Q586_MEGNR</name>
<keyword evidence="3" id="KW-1185">Reference proteome</keyword>
<proteinExistence type="predicted"/>
<evidence type="ECO:0000313" key="3">
    <source>
        <dbReference type="Proteomes" id="UP001497623"/>
    </source>
</evidence>
<dbReference type="PANTHER" id="PTHR43861:SF1">
    <property type="entry name" value="TRANS-ACONITATE 2-METHYLTRANSFERASE"/>
    <property type="match status" value="1"/>
</dbReference>
<comment type="caution">
    <text evidence="2">The sequence shown here is derived from an EMBL/GenBank/DDBJ whole genome shotgun (WGS) entry which is preliminary data.</text>
</comment>
<dbReference type="Gene3D" id="3.40.50.150">
    <property type="entry name" value="Vaccinia Virus protein VP39"/>
    <property type="match status" value="1"/>
</dbReference>